<organism evidence="9 10">
    <name type="scientific">Fulvivirga lutea</name>
    <dbReference type="NCBI Taxonomy" id="2810512"/>
    <lineage>
        <taxon>Bacteria</taxon>
        <taxon>Pseudomonadati</taxon>
        <taxon>Bacteroidota</taxon>
        <taxon>Cytophagia</taxon>
        <taxon>Cytophagales</taxon>
        <taxon>Fulvivirgaceae</taxon>
        <taxon>Fulvivirga</taxon>
    </lineage>
</organism>
<keyword evidence="2 4" id="KW-0819">tRNA processing</keyword>
<accession>A0A974WIL9</accession>
<gene>
    <name evidence="4 9" type="primary">truA</name>
    <name evidence="9" type="ORF">JR347_01715</name>
</gene>
<feature type="active site" description="Nucleophile" evidence="4 5">
    <location>
        <position position="60"/>
    </location>
</feature>
<evidence type="ECO:0000256" key="6">
    <source>
        <dbReference type="PIRSR" id="PIRSR001430-2"/>
    </source>
</evidence>
<dbReference type="InterPro" id="IPR020097">
    <property type="entry name" value="PsdUridine_synth_TruA_a/b_dom"/>
</dbReference>
<dbReference type="EMBL" id="CP070608">
    <property type="protein sequence ID" value="QSE97832.1"/>
    <property type="molecule type" value="Genomic_DNA"/>
</dbReference>
<name>A0A974WIL9_9BACT</name>
<evidence type="ECO:0000256" key="2">
    <source>
        <dbReference type="ARBA" id="ARBA00022694"/>
    </source>
</evidence>
<dbReference type="NCBIfam" id="TIGR00071">
    <property type="entry name" value="hisT_truA"/>
    <property type="match status" value="1"/>
</dbReference>
<dbReference type="PANTHER" id="PTHR11142">
    <property type="entry name" value="PSEUDOURIDYLATE SYNTHASE"/>
    <property type="match status" value="1"/>
</dbReference>
<evidence type="ECO:0000256" key="3">
    <source>
        <dbReference type="ARBA" id="ARBA00023235"/>
    </source>
</evidence>
<comment type="subunit">
    <text evidence="4">Homodimer.</text>
</comment>
<keyword evidence="3 4" id="KW-0413">Isomerase</keyword>
<evidence type="ECO:0000256" key="4">
    <source>
        <dbReference type="HAMAP-Rule" id="MF_00171"/>
    </source>
</evidence>
<dbReference type="SUPFAM" id="SSF55120">
    <property type="entry name" value="Pseudouridine synthase"/>
    <property type="match status" value="1"/>
</dbReference>
<comment type="similarity">
    <text evidence="1 4 7">Belongs to the tRNA pseudouridine synthase TruA family.</text>
</comment>
<dbReference type="Gene3D" id="3.30.70.660">
    <property type="entry name" value="Pseudouridine synthase I, catalytic domain, C-terminal subdomain"/>
    <property type="match status" value="1"/>
</dbReference>
<evidence type="ECO:0000313" key="9">
    <source>
        <dbReference type="EMBL" id="QSE97832.1"/>
    </source>
</evidence>
<dbReference type="AlphaFoldDB" id="A0A974WIL9"/>
<feature type="binding site" evidence="4 6">
    <location>
        <position position="117"/>
    </location>
    <ligand>
        <name>substrate</name>
    </ligand>
</feature>
<dbReference type="InterPro" id="IPR001406">
    <property type="entry name" value="PsdUridine_synth_TruA"/>
</dbReference>
<dbReference type="PANTHER" id="PTHR11142:SF5">
    <property type="entry name" value="TRNA PSEUDOURIDINE(38_39) SYNTHASE"/>
    <property type="match status" value="1"/>
</dbReference>
<protein>
    <recommendedName>
        <fullName evidence="4">tRNA pseudouridine synthase A</fullName>
        <ecNumber evidence="4">5.4.99.12</ecNumber>
    </recommendedName>
    <alternativeName>
        <fullName evidence="4">tRNA pseudouridine(38-40) synthase</fullName>
    </alternativeName>
    <alternativeName>
        <fullName evidence="4">tRNA pseudouridylate synthase I</fullName>
    </alternativeName>
    <alternativeName>
        <fullName evidence="4">tRNA-uridine isomerase I</fullName>
    </alternativeName>
</protein>
<reference evidence="9" key="1">
    <citation type="submission" date="2021-02" db="EMBL/GenBank/DDBJ databases">
        <title>Fulvivirga sp. S481 isolated from sea water.</title>
        <authorList>
            <person name="Bae S.S."/>
            <person name="Baek K."/>
        </authorList>
    </citation>
    <scope>NUCLEOTIDE SEQUENCE</scope>
    <source>
        <strain evidence="9">S481</strain>
    </source>
</reference>
<comment type="catalytic activity">
    <reaction evidence="4 7">
        <text>uridine(38/39/40) in tRNA = pseudouridine(38/39/40) in tRNA</text>
        <dbReference type="Rhea" id="RHEA:22376"/>
        <dbReference type="Rhea" id="RHEA-COMP:10085"/>
        <dbReference type="Rhea" id="RHEA-COMP:10087"/>
        <dbReference type="ChEBI" id="CHEBI:65314"/>
        <dbReference type="ChEBI" id="CHEBI:65315"/>
        <dbReference type="EC" id="5.4.99.12"/>
    </reaction>
</comment>
<feature type="domain" description="Pseudouridine synthase I TruA alpha/beta" evidence="8">
    <location>
        <begin position="150"/>
        <end position="252"/>
    </location>
</feature>
<dbReference type="KEGG" id="fuv:JR347_01715"/>
<evidence type="ECO:0000256" key="5">
    <source>
        <dbReference type="PIRSR" id="PIRSR001430-1"/>
    </source>
</evidence>
<dbReference type="GO" id="GO:0005737">
    <property type="term" value="C:cytoplasm"/>
    <property type="evidence" value="ECO:0007669"/>
    <property type="project" value="TreeGrafter"/>
</dbReference>
<dbReference type="EC" id="5.4.99.12" evidence="4"/>
<dbReference type="RefSeq" id="WP_205722340.1">
    <property type="nucleotide sequence ID" value="NZ_CP070608.1"/>
</dbReference>
<dbReference type="Pfam" id="PF01416">
    <property type="entry name" value="PseudoU_synth_1"/>
    <property type="match status" value="1"/>
</dbReference>
<dbReference type="InterPro" id="IPR020103">
    <property type="entry name" value="PsdUridine_synth_cat_dom_sf"/>
</dbReference>
<comment type="caution">
    <text evidence="4">Lacks conserved residue(s) required for the propagation of feature annotation.</text>
</comment>
<dbReference type="GO" id="GO:0160147">
    <property type="term" value="F:tRNA pseudouridine(38-40) synthase activity"/>
    <property type="evidence" value="ECO:0007669"/>
    <property type="project" value="UniProtKB-EC"/>
</dbReference>
<sequence>MNPFLSKHFYLLRFQFLGFRYHGWQKQPGLKTVQGMIERTTRFVLGEDVKFKTLGASRTDAMVSARDFPMELFTYQELSTNFLEELNKNLPADIHALSIDQVNSKFNVIKDVSSKEYHYQFTFNTTKNPFDAHLVTYVHQTLDIDLMKSAAELFLGEHNFAGFCYPYEQVDKIRTIHSCKIDFDEERGLYIFKVISKGFMRYQVRLMIGVLFDIGREKLETSVLSEALKPGSSIKFDNRAPASGLILHRVNY</sequence>
<dbReference type="GO" id="GO:1990481">
    <property type="term" value="P:mRNA pseudouridine synthesis"/>
    <property type="evidence" value="ECO:0007669"/>
    <property type="project" value="TreeGrafter"/>
</dbReference>
<evidence type="ECO:0000313" key="10">
    <source>
        <dbReference type="Proteomes" id="UP000662783"/>
    </source>
</evidence>
<dbReference type="PIRSF" id="PIRSF001430">
    <property type="entry name" value="tRNA_psdUrid_synth"/>
    <property type="match status" value="1"/>
</dbReference>
<evidence type="ECO:0000256" key="7">
    <source>
        <dbReference type="RuleBase" id="RU003792"/>
    </source>
</evidence>
<keyword evidence="10" id="KW-1185">Reference proteome</keyword>
<comment type="function">
    <text evidence="4">Formation of pseudouridine at positions 38, 39 and 40 in the anticodon stem and loop of transfer RNAs.</text>
</comment>
<evidence type="ECO:0000259" key="8">
    <source>
        <dbReference type="Pfam" id="PF01416"/>
    </source>
</evidence>
<dbReference type="GO" id="GO:0003723">
    <property type="term" value="F:RNA binding"/>
    <property type="evidence" value="ECO:0007669"/>
    <property type="project" value="InterPro"/>
</dbReference>
<dbReference type="HAMAP" id="MF_00171">
    <property type="entry name" value="TruA"/>
    <property type="match status" value="1"/>
</dbReference>
<dbReference type="InterPro" id="IPR020095">
    <property type="entry name" value="PsdUridine_synth_TruA_C"/>
</dbReference>
<proteinExistence type="inferred from homology"/>
<evidence type="ECO:0000256" key="1">
    <source>
        <dbReference type="ARBA" id="ARBA00009375"/>
    </source>
</evidence>
<dbReference type="InterPro" id="IPR020094">
    <property type="entry name" value="TruA/RsuA/RluB/E/F_N"/>
</dbReference>
<dbReference type="Gene3D" id="3.30.70.580">
    <property type="entry name" value="Pseudouridine synthase I, catalytic domain, N-terminal subdomain"/>
    <property type="match status" value="1"/>
</dbReference>
<dbReference type="GO" id="GO:0031119">
    <property type="term" value="P:tRNA pseudouridine synthesis"/>
    <property type="evidence" value="ECO:0007669"/>
    <property type="project" value="UniProtKB-UniRule"/>
</dbReference>
<dbReference type="Proteomes" id="UP000662783">
    <property type="component" value="Chromosome"/>
</dbReference>